<dbReference type="InterPro" id="IPR042089">
    <property type="entry name" value="Peptidase_M13_dom_2"/>
</dbReference>
<organism evidence="2 3">
    <name type="scientific">Basidiobolus ranarum</name>
    <dbReference type="NCBI Taxonomy" id="34480"/>
    <lineage>
        <taxon>Eukaryota</taxon>
        <taxon>Fungi</taxon>
        <taxon>Fungi incertae sedis</taxon>
        <taxon>Zoopagomycota</taxon>
        <taxon>Entomophthoromycotina</taxon>
        <taxon>Basidiobolomycetes</taxon>
        <taxon>Basidiobolales</taxon>
        <taxon>Basidiobolaceae</taxon>
        <taxon>Basidiobolus</taxon>
    </lineage>
</organism>
<proteinExistence type="predicted"/>
<feature type="domain" description="Peptidase M13 N-terminal" evidence="1">
    <location>
        <begin position="4"/>
        <end position="175"/>
    </location>
</feature>
<dbReference type="SUPFAM" id="SSF55486">
    <property type="entry name" value="Metalloproteases ('zincins'), catalytic domain"/>
    <property type="match status" value="1"/>
</dbReference>
<dbReference type="Pfam" id="PF05649">
    <property type="entry name" value="Peptidase_M13_N"/>
    <property type="match status" value="1"/>
</dbReference>
<dbReference type="EMBL" id="JASJQH010000828">
    <property type="protein sequence ID" value="KAK9762801.1"/>
    <property type="molecule type" value="Genomic_DNA"/>
</dbReference>
<name>A0ABR2WMS0_9FUNG</name>
<evidence type="ECO:0000313" key="2">
    <source>
        <dbReference type="EMBL" id="KAK9762801.1"/>
    </source>
</evidence>
<evidence type="ECO:0000313" key="3">
    <source>
        <dbReference type="Proteomes" id="UP001479436"/>
    </source>
</evidence>
<keyword evidence="3" id="KW-1185">Reference proteome</keyword>
<sequence>MLSYIGQNGLSLPSKEYYTEEGQSDIRQKYLTHIEKIFTLSQVKNASVKAKMGLDFETALAQNSLSSVEQRDVYRTYNKLNFNQFKSITTAFPWLSYCQSLGWPTGHCLGDGDVIVDNPDFLKFFNTLLKQFRAEDWRAYFEWQVLGSSAIYLDQEFQSQDFEFFGRTLSGQSEPSPVASFFWTKLILKSLAL</sequence>
<dbReference type="InterPro" id="IPR008753">
    <property type="entry name" value="Peptidase_M13_N"/>
</dbReference>
<accession>A0ABR2WMS0</accession>
<dbReference type="Proteomes" id="UP001479436">
    <property type="component" value="Unassembled WGS sequence"/>
</dbReference>
<comment type="caution">
    <text evidence="2">The sequence shown here is derived from an EMBL/GenBank/DDBJ whole genome shotgun (WGS) entry which is preliminary data.</text>
</comment>
<evidence type="ECO:0000259" key="1">
    <source>
        <dbReference type="Pfam" id="PF05649"/>
    </source>
</evidence>
<protein>
    <recommendedName>
        <fullName evidence="1">Peptidase M13 N-terminal domain-containing protein</fullName>
    </recommendedName>
</protein>
<reference evidence="2 3" key="1">
    <citation type="submission" date="2023-04" db="EMBL/GenBank/DDBJ databases">
        <title>Genome of Basidiobolus ranarum AG-B5.</title>
        <authorList>
            <person name="Stajich J.E."/>
            <person name="Carter-House D."/>
            <person name="Gryganskyi A."/>
        </authorList>
    </citation>
    <scope>NUCLEOTIDE SEQUENCE [LARGE SCALE GENOMIC DNA]</scope>
    <source>
        <strain evidence="2 3">AG-B5</strain>
    </source>
</reference>
<gene>
    <name evidence="2" type="ORF">K7432_011116</name>
</gene>
<dbReference type="Gene3D" id="1.10.1380.10">
    <property type="entry name" value="Neutral endopeptidase , domain2"/>
    <property type="match status" value="1"/>
</dbReference>